<dbReference type="GO" id="GO:0016020">
    <property type="term" value="C:membrane"/>
    <property type="evidence" value="ECO:0007669"/>
    <property type="project" value="TreeGrafter"/>
</dbReference>
<reference evidence="3 4" key="1">
    <citation type="submission" date="2016-10" db="EMBL/GenBank/DDBJ databases">
        <authorList>
            <person name="de Groot N.N."/>
        </authorList>
    </citation>
    <scope>NUCLEOTIDE SEQUENCE [LARGE SCALE GENOMIC DNA]</scope>
    <source>
        <strain evidence="3 4">CGMCC 1.9109</strain>
    </source>
</reference>
<dbReference type="Pfam" id="PF00487">
    <property type="entry name" value="FA_desaturase"/>
    <property type="match status" value="1"/>
</dbReference>
<evidence type="ECO:0000313" key="3">
    <source>
        <dbReference type="EMBL" id="SDD84987.1"/>
    </source>
</evidence>
<sequence>MSTQWNSIKPSDILTKEESHQLRQRSDLMGFYLLAHCWGLIIGSITLFALFPNPATFLLCLIIVGSRQLGLAILMHEGSHGMLFKTRWLNERLTQALAAWPMVLNMNTYRKRHMAHHRFTRTDADPENYLYTPFPVSKGSMARKILRDLTGIVFLRTQIGIFRYIWGDRAGRLERLKAFYTGPIVFYAVAITGFALAGRMDLFLLCWLLPMATTQQLFLRVRNIAEHATMEDLENPLKNSRTTIARPWERLTFAPYFVNYHIEHHMLPFVPCWRLRDVHRLMLKRGFGNEMEIRTGYWDIIKLNASA</sequence>
<accession>A0A1G6Y5L2</accession>
<dbReference type="GO" id="GO:0008610">
    <property type="term" value="P:lipid biosynthetic process"/>
    <property type="evidence" value="ECO:0007669"/>
    <property type="project" value="UniProtKB-ARBA"/>
</dbReference>
<dbReference type="EMBL" id="FNAK01000003">
    <property type="protein sequence ID" value="SDD84987.1"/>
    <property type="molecule type" value="Genomic_DNA"/>
</dbReference>
<evidence type="ECO:0000259" key="2">
    <source>
        <dbReference type="Pfam" id="PF00487"/>
    </source>
</evidence>
<dbReference type="PANTHER" id="PTHR19353">
    <property type="entry name" value="FATTY ACID DESATURASE 2"/>
    <property type="match status" value="1"/>
</dbReference>
<gene>
    <name evidence="3" type="ORF">SAMN04488071_1473</name>
</gene>
<dbReference type="STRING" id="637679.GCA_001550055_01154"/>
<dbReference type="AlphaFoldDB" id="A0A1G6Y5L2"/>
<keyword evidence="1" id="KW-1133">Transmembrane helix</keyword>
<dbReference type="PANTHER" id="PTHR19353:SF19">
    <property type="entry name" value="DELTA(5) FATTY ACID DESATURASE C-RELATED"/>
    <property type="match status" value="1"/>
</dbReference>
<keyword evidence="1" id="KW-0472">Membrane</keyword>
<feature type="domain" description="Fatty acid desaturase" evidence="2">
    <location>
        <begin position="54"/>
        <end position="282"/>
    </location>
</feature>
<name>A0A1G6Y5L2_9PROT</name>
<evidence type="ECO:0000256" key="1">
    <source>
        <dbReference type="SAM" id="Phobius"/>
    </source>
</evidence>
<keyword evidence="1" id="KW-0812">Transmembrane</keyword>
<feature type="transmembrane region" description="Helical" evidence="1">
    <location>
        <begin position="31"/>
        <end position="50"/>
    </location>
</feature>
<protein>
    <submittedName>
        <fullName evidence="3">Fatty acid desaturase</fullName>
    </submittedName>
</protein>
<proteinExistence type="predicted"/>
<dbReference type="CDD" id="cd03510">
    <property type="entry name" value="Rhizobitoxine-FADS-like"/>
    <property type="match status" value="1"/>
</dbReference>
<feature type="transmembrane region" description="Helical" evidence="1">
    <location>
        <begin position="56"/>
        <end position="75"/>
    </location>
</feature>
<dbReference type="Proteomes" id="UP000183685">
    <property type="component" value="Unassembled WGS sequence"/>
</dbReference>
<dbReference type="InterPro" id="IPR005804">
    <property type="entry name" value="FA_desaturase_dom"/>
</dbReference>
<dbReference type="GO" id="GO:0016717">
    <property type="term" value="F:oxidoreductase activity, acting on paired donors, with oxidation of a pair of donors resulting in the reduction of molecular oxygen to two molecules of water"/>
    <property type="evidence" value="ECO:0007669"/>
    <property type="project" value="TreeGrafter"/>
</dbReference>
<keyword evidence="4" id="KW-1185">Reference proteome</keyword>
<dbReference type="RefSeq" id="WP_068302147.1">
    <property type="nucleotide sequence ID" value="NZ_FNAK01000003.1"/>
</dbReference>
<organism evidence="3 4">
    <name type="scientific">Kordiimonas lacus</name>
    <dbReference type="NCBI Taxonomy" id="637679"/>
    <lineage>
        <taxon>Bacteria</taxon>
        <taxon>Pseudomonadati</taxon>
        <taxon>Pseudomonadota</taxon>
        <taxon>Alphaproteobacteria</taxon>
        <taxon>Kordiimonadales</taxon>
        <taxon>Kordiimonadaceae</taxon>
        <taxon>Kordiimonas</taxon>
    </lineage>
</organism>
<evidence type="ECO:0000313" key="4">
    <source>
        <dbReference type="Proteomes" id="UP000183685"/>
    </source>
</evidence>
<feature type="transmembrane region" description="Helical" evidence="1">
    <location>
        <begin position="186"/>
        <end position="210"/>
    </location>
</feature>
<dbReference type="InterPro" id="IPR012171">
    <property type="entry name" value="Fatty_acid_desaturase"/>
</dbReference>